<dbReference type="EMBL" id="GECZ01004171">
    <property type="protein sequence ID" value="JAS65598.1"/>
    <property type="molecule type" value="Transcribed_RNA"/>
</dbReference>
<accession>A0A1B6GT44</accession>
<proteinExistence type="predicted"/>
<organism evidence="2">
    <name type="scientific">Cuerna arida</name>
    <dbReference type="NCBI Taxonomy" id="1464854"/>
    <lineage>
        <taxon>Eukaryota</taxon>
        <taxon>Metazoa</taxon>
        <taxon>Ecdysozoa</taxon>
        <taxon>Arthropoda</taxon>
        <taxon>Hexapoda</taxon>
        <taxon>Insecta</taxon>
        <taxon>Pterygota</taxon>
        <taxon>Neoptera</taxon>
        <taxon>Paraneoptera</taxon>
        <taxon>Hemiptera</taxon>
        <taxon>Auchenorrhyncha</taxon>
        <taxon>Membracoidea</taxon>
        <taxon>Cicadellidae</taxon>
        <taxon>Cicadellinae</taxon>
        <taxon>Proconiini</taxon>
        <taxon>Cuerna</taxon>
    </lineage>
</organism>
<feature type="region of interest" description="Disordered" evidence="1">
    <location>
        <begin position="12"/>
        <end position="116"/>
    </location>
</feature>
<name>A0A1B6GT44_9HEMI</name>
<sequence length="116" mass="12713">VKLKMLRLRVQGKSWKSMSATVRRLSGKVDADDESPEGTPHPGPHHGPPSGPSTAGMPPHLLANAATTARTSAPGPERQGRGPYKHPPFSRQIDDDSLVPVERKRWWPALDEKLKN</sequence>
<feature type="compositionally biased region" description="Pro residues" evidence="1">
    <location>
        <begin position="39"/>
        <end position="51"/>
    </location>
</feature>
<dbReference type="AlphaFoldDB" id="A0A1B6GT44"/>
<gene>
    <name evidence="2" type="ORF">g.10649</name>
</gene>
<evidence type="ECO:0000313" key="2">
    <source>
        <dbReference type="EMBL" id="JAS65598.1"/>
    </source>
</evidence>
<protein>
    <submittedName>
        <fullName evidence="2">Uncharacterized protein</fullName>
    </submittedName>
</protein>
<evidence type="ECO:0000256" key="1">
    <source>
        <dbReference type="SAM" id="MobiDB-lite"/>
    </source>
</evidence>
<reference evidence="2" key="1">
    <citation type="submission" date="2015-11" db="EMBL/GenBank/DDBJ databases">
        <title>De novo transcriptome assembly of four potential Pierce s Disease insect vectors from Arizona vineyards.</title>
        <authorList>
            <person name="Tassone E.E."/>
        </authorList>
    </citation>
    <scope>NUCLEOTIDE SEQUENCE</scope>
</reference>
<feature type="non-terminal residue" evidence="2">
    <location>
        <position position="1"/>
    </location>
</feature>
<feature type="compositionally biased region" description="Basic and acidic residues" evidence="1">
    <location>
        <begin position="101"/>
        <end position="116"/>
    </location>
</feature>